<reference evidence="1 2" key="1">
    <citation type="submission" date="2015-04" db="EMBL/GenBank/DDBJ databases">
        <title>Complete genome sequence of Schizopora paradoxa KUC8140, a cosmopolitan wood degrader in East Asia.</title>
        <authorList>
            <consortium name="DOE Joint Genome Institute"/>
            <person name="Min B."/>
            <person name="Park H."/>
            <person name="Jang Y."/>
            <person name="Kim J.-J."/>
            <person name="Kim K.H."/>
            <person name="Pangilinan J."/>
            <person name="Lipzen A."/>
            <person name="Riley R."/>
            <person name="Grigoriev I.V."/>
            <person name="Spatafora J.W."/>
            <person name="Choi I.-G."/>
        </authorList>
    </citation>
    <scope>NUCLEOTIDE SEQUENCE [LARGE SCALE GENOMIC DNA]</scope>
    <source>
        <strain evidence="1 2">KUC8140</strain>
    </source>
</reference>
<dbReference type="Proteomes" id="UP000053477">
    <property type="component" value="Unassembled WGS sequence"/>
</dbReference>
<organism evidence="1 2">
    <name type="scientific">Schizopora paradoxa</name>
    <dbReference type="NCBI Taxonomy" id="27342"/>
    <lineage>
        <taxon>Eukaryota</taxon>
        <taxon>Fungi</taxon>
        <taxon>Dikarya</taxon>
        <taxon>Basidiomycota</taxon>
        <taxon>Agaricomycotina</taxon>
        <taxon>Agaricomycetes</taxon>
        <taxon>Hymenochaetales</taxon>
        <taxon>Schizoporaceae</taxon>
        <taxon>Schizopora</taxon>
    </lineage>
</organism>
<evidence type="ECO:0000313" key="2">
    <source>
        <dbReference type="Proteomes" id="UP000053477"/>
    </source>
</evidence>
<evidence type="ECO:0008006" key="3">
    <source>
        <dbReference type="Google" id="ProtNLM"/>
    </source>
</evidence>
<dbReference type="OrthoDB" id="3365698at2759"/>
<sequence>MSSLDSEATRSVALLLDALELLKRSGFDNEDRWKIWCMDWLRTSRNPDASLDTKVLVAKSSLSRMKAIAKLLGSISASLESSINHVAKRSRKIIQTFGFNSLPDDIIARIFELYHEEYRNLVHEGDAKNWGRSFRAANVLTQVSKRFRLVALHIPALWDCVSGKTRHAEEMIPVLKARCQNPTIFLDYDFFEDANVMIGAELLRLVQPASQWRGLGISYGRIDESRKLFEDIHTVSNGRMDNLLDLRIANVREPSDGDEDDSSSTNLFINDAVILAEWALPKLKWLTLSNIIPTYMDCPNLQECRIELGTNKAKWDLGSLRKFFDCIPLLESLSFSLSNNIPDRDDADDQMLELFEPVRLIHLRSLELFVTGETEGEFLKEVLDLLDLSTVSSLKIALLYDVDNTKDLGECMNDWFFGIRRTNGGGKHVFPNVTDFHLSLRQEYRESMLLYSDMMLSVPQARNVVLNLPGFSDPSFVLVFKYFKELRSIRLDDCNSFRGWSLASDLERVDQQKLDQLERRTVYQLSIAFQWTILIRGVLVVVAHPILAQYRPNGCFRDSRRPGDIAPPSQNLRSSSENKVKLCIEKDHYTVPQAPSPSSHSVKRGIHVCVMM</sequence>
<proteinExistence type="predicted"/>
<dbReference type="STRING" id="27342.A0A0H2S4U5"/>
<name>A0A0H2S4U5_9AGAM</name>
<gene>
    <name evidence="1" type="ORF">SCHPADRAFT_887608</name>
</gene>
<dbReference type="InParanoid" id="A0A0H2S4U5"/>
<evidence type="ECO:0000313" key="1">
    <source>
        <dbReference type="EMBL" id="KLO16703.1"/>
    </source>
</evidence>
<accession>A0A0H2S4U5</accession>
<protein>
    <recommendedName>
        <fullName evidence="3">F-box domain-containing protein</fullName>
    </recommendedName>
</protein>
<dbReference type="EMBL" id="KQ085913">
    <property type="protein sequence ID" value="KLO16703.1"/>
    <property type="molecule type" value="Genomic_DNA"/>
</dbReference>
<dbReference type="AlphaFoldDB" id="A0A0H2S4U5"/>
<keyword evidence="2" id="KW-1185">Reference proteome</keyword>